<dbReference type="InParanoid" id="M4FI06"/>
<reference evidence="1" key="3">
    <citation type="submission" date="2023-03" db="UniProtKB">
        <authorList>
            <consortium name="EnsemblPlants"/>
        </authorList>
    </citation>
    <scope>IDENTIFICATION</scope>
    <source>
        <strain evidence="1">cv. Chiifu-401-42</strain>
    </source>
</reference>
<dbReference type="EnsemblPlants" id="Bra040735.1">
    <property type="protein sequence ID" value="Bra040735.1-P"/>
    <property type="gene ID" value="Bra040735"/>
</dbReference>
<dbReference type="Proteomes" id="UP000011750">
    <property type="component" value="Unassembled WGS sequence"/>
</dbReference>
<keyword evidence="2" id="KW-1185">Reference proteome</keyword>
<dbReference type="Gramene" id="Bra040735.1">
    <property type="protein sequence ID" value="Bra040735.1-P"/>
    <property type="gene ID" value="Bra040735"/>
</dbReference>
<name>M4FI06_BRACM</name>
<dbReference type="AlphaFoldDB" id="M4FI06"/>
<reference evidence="2" key="2">
    <citation type="journal article" date="2018" name="Hortic Res">
        <title>Improved Brassica rapa reference genome by single-molecule sequencing and chromosome conformation capture technologies.</title>
        <authorList>
            <person name="Zhang L."/>
            <person name="Cai X."/>
            <person name="Wu J."/>
            <person name="Liu M."/>
            <person name="Grob S."/>
            <person name="Cheng F."/>
            <person name="Liang J."/>
            <person name="Cai C."/>
            <person name="Liu Z."/>
            <person name="Liu B."/>
            <person name="Wang F."/>
            <person name="Li S."/>
            <person name="Liu F."/>
            <person name="Li X."/>
            <person name="Cheng L."/>
            <person name="Yang W."/>
            <person name="Li M.H."/>
            <person name="Grossniklaus U."/>
            <person name="Zheng H."/>
            <person name="Wang X."/>
        </authorList>
    </citation>
    <scope>NUCLEOTIDE SEQUENCE [LARGE SCALE GENOMIC DNA]</scope>
    <source>
        <strain evidence="2">cv. Chiifu-401-42</strain>
    </source>
</reference>
<proteinExistence type="predicted"/>
<organism evidence="1 2">
    <name type="scientific">Brassica campestris</name>
    <name type="common">Field mustard</name>
    <dbReference type="NCBI Taxonomy" id="3711"/>
    <lineage>
        <taxon>Eukaryota</taxon>
        <taxon>Viridiplantae</taxon>
        <taxon>Streptophyta</taxon>
        <taxon>Embryophyta</taxon>
        <taxon>Tracheophyta</taxon>
        <taxon>Spermatophyta</taxon>
        <taxon>Magnoliopsida</taxon>
        <taxon>eudicotyledons</taxon>
        <taxon>Gunneridae</taxon>
        <taxon>Pentapetalae</taxon>
        <taxon>rosids</taxon>
        <taxon>malvids</taxon>
        <taxon>Brassicales</taxon>
        <taxon>Brassicaceae</taxon>
        <taxon>Brassiceae</taxon>
        <taxon>Brassica</taxon>
    </lineage>
</organism>
<sequence>MAPLRRLRSCFFDNGPRFEIREGDLSDIRRRYLIHPSVGMRSPTEFERTPDGGAGHFIRADHVEVDTRKNNRSMLISDVDRHQEMPRQMKINIDRCTQVPSIDINLHLSRHFLISVVSTDAYRSIILPLVDL</sequence>
<accession>M4FI06</accession>
<dbReference type="HOGENOM" id="CLU_1920047_0_0_1"/>
<evidence type="ECO:0000313" key="1">
    <source>
        <dbReference type="EnsemblPlants" id="Bra040735.1-P"/>
    </source>
</evidence>
<reference evidence="2" key="1">
    <citation type="journal article" date="2011" name="Nat. Genet.">
        <title>The genome of the mesopolyploid crop species Brassica rapa.</title>
        <authorList>
            <consortium name="Brassica rapa Genome Sequencing Project Consortium"/>
            <person name="Wang X."/>
            <person name="Wang H."/>
            <person name="Wang J."/>
            <person name="Sun R."/>
            <person name="Wu J."/>
            <person name="Liu S."/>
            <person name="Bai Y."/>
            <person name="Mun J.H."/>
            <person name="Bancroft I."/>
            <person name="Cheng F."/>
            <person name="Huang S."/>
            <person name="Li X."/>
            <person name="Hua W."/>
            <person name="Wang J."/>
            <person name="Wang X."/>
            <person name="Freeling M."/>
            <person name="Pires J.C."/>
            <person name="Paterson A.H."/>
            <person name="Chalhoub B."/>
            <person name="Wang B."/>
            <person name="Hayward A."/>
            <person name="Sharpe A.G."/>
            <person name="Park B.S."/>
            <person name="Weisshaar B."/>
            <person name="Liu B."/>
            <person name="Li B."/>
            <person name="Liu B."/>
            <person name="Tong C."/>
            <person name="Song C."/>
            <person name="Duran C."/>
            <person name="Peng C."/>
            <person name="Geng C."/>
            <person name="Koh C."/>
            <person name="Lin C."/>
            <person name="Edwards D."/>
            <person name="Mu D."/>
            <person name="Shen D."/>
            <person name="Soumpourou E."/>
            <person name="Li F."/>
            <person name="Fraser F."/>
            <person name="Conant G."/>
            <person name="Lassalle G."/>
            <person name="King G.J."/>
            <person name="Bonnema G."/>
            <person name="Tang H."/>
            <person name="Wang H."/>
            <person name="Belcram H."/>
            <person name="Zhou H."/>
            <person name="Hirakawa H."/>
            <person name="Abe H."/>
            <person name="Guo H."/>
            <person name="Wang H."/>
            <person name="Jin H."/>
            <person name="Parkin I.A."/>
            <person name="Batley J."/>
            <person name="Kim J.S."/>
            <person name="Just J."/>
            <person name="Li J."/>
            <person name="Xu J."/>
            <person name="Deng J."/>
            <person name="Kim J.A."/>
            <person name="Li J."/>
            <person name="Yu J."/>
            <person name="Meng J."/>
            <person name="Wang J."/>
            <person name="Min J."/>
            <person name="Poulain J."/>
            <person name="Wang J."/>
            <person name="Hatakeyama K."/>
            <person name="Wu K."/>
            <person name="Wang L."/>
            <person name="Fang L."/>
            <person name="Trick M."/>
            <person name="Links M.G."/>
            <person name="Zhao M."/>
            <person name="Jin M."/>
            <person name="Ramchiary N."/>
            <person name="Drou N."/>
            <person name="Berkman P.J."/>
            <person name="Cai Q."/>
            <person name="Huang Q."/>
            <person name="Li R."/>
            <person name="Tabata S."/>
            <person name="Cheng S."/>
            <person name="Zhang S."/>
            <person name="Zhang S."/>
            <person name="Huang S."/>
            <person name="Sato S."/>
            <person name="Sun S."/>
            <person name="Kwon S.J."/>
            <person name="Choi S.R."/>
            <person name="Lee T.H."/>
            <person name="Fan W."/>
            <person name="Zhao X."/>
            <person name="Tan X."/>
            <person name="Xu X."/>
            <person name="Wang Y."/>
            <person name="Qiu Y."/>
            <person name="Yin Y."/>
            <person name="Li Y."/>
            <person name="Du Y."/>
            <person name="Liao Y."/>
            <person name="Lim Y."/>
            <person name="Narusaka Y."/>
            <person name="Wang Y."/>
            <person name="Wang Z."/>
            <person name="Li Z."/>
            <person name="Wang Z."/>
            <person name="Xiong Z."/>
            <person name="Zhang Z."/>
        </authorList>
    </citation>
    <scope>NUCLEOTIDE SEQUENCE [LARGE SCALE GENOMIC DNA]</scope>
    <source>
        <strain evidence="2">cv. Chiifu-401-42</strain>
    </source>
</reference>
<protein>
    <submittedName>
        <fullName evidence="1">Uncharacterized protein</fullName>
    </submittedName>
</protein>
<evidence type="ECO:0000313" key="2">
    <source>
        <dbReference type="Proteomes" id="UP000011750"/>
    </source>
</evidence>